<dbReference type="EC" id="3.1.-.-" evidence="8"/>
<evidence type="ECO:0000256" key="5">
    <source>
        <dbReference type="ARBA" id="ARBA00022801"/>
    </source>
</evidence>
<dbReference type="KEGG" id="hbu:Hbut_0331"/>
<dbReference type="HAMAP" id="MF_00265">
    <property type="entry name" value="VapC_Nob1"/>
    <property type="match status" value="1"/>
</dbReference>
<accession>A2BJP2</accession>
<feature type="binding site" evidence="8">
    <location>
        <position position="97"/>
    </location>
    <ligand>
        <name>Mg(2+)</name>
        <dbReference type="ChEBI" id="CHEBI:18420"/>
    </ligand>
</feature>
<dbReference type="InterPro" id="IPR002716">
    <property type="entry name" value="PIN_dom"/>
</dbReference>
<dbReference type="Pfam" id="PF01850">
    <property type="entry name" value="PIN"/>
    <property type="match status" value="1"/>
</dbReference>
<evidence type="ECO:0000313" key="10">
    <source>
        <dbReference type="EMBL" id="ABM80203.1"/>
    </source>
</evidence>
<evidence type="ECO:0000256" key="2">
    <source>
        <dbReference type="ARBA" id="ARBA00022649"/>
    </source>
</evidence>
<feature type="domain" description="PIN" evidence="9">
    <location>
        <begin position="1"/>
        <end position="120"/>
    </location>
</feature>
<proteinExistence type="inferred from homology"/>
<dbReference type="SUPFAM" id="SSF88723">
    <property type="entry name" value="PIN domain-like"/>
    <property type="match status" value="1"/>
</dbReference>
<keyword evidence="3 8" id="KW-0540">Nuclease</keyword>
<keyword evidence="5 8" id="KW-0378">Hydrolase</keyword>
<dbReference type="EMBL" id="CP000493">
    <property type="protein sequence ID" value="ABM80203.1"/>
    <property type="molecule type" value="Genomic_DNA"/>
</dbReference>
<dbReference type="InterPro" id="IPR022907">
    <property type="entry name" value="VapC_family"/>
</dbReference>
<evidence type="ECO:0000256" key="7">
    <source>
        <dbReference type="ARBA" id="ARBA00038093"/>
    </source>
</evidence>
<keyword evidence="2 8" id="KW-1277">Toxin-antitoxin system</keyword>
<dbReference type="SMART" id="SM00670">
    <property type="entry name" value="PINc"/>
    <property type="match status" value="1"/>
</dbReference>
<feature type="binding site" evidence="8">
    <location>
        <position position="6"/>
    </location>
    <ligand>
        <name>Mg(2+)</name>
        <dbReference type="ChEBI" id="CHEBI:18420"/>
    </ligand>
</feature>
<dbReference type="EnsemblBacteria" id="ABM80203">
    <property type="protein sequence ID" value="ABM80203"/>
    <property type="gene ID" value="Hbut_0331"/>
</dbReference>
<evidence type="ECO:0000256" key="6">
    <source>
        <dbReference type="ARBA" id="ARBA00022842"/>
    </source>
</evidence>
<sequence>MALVLDTRFLIAYTFPPSSSDRDALRVFLRRLLREKAVIPSIVLAEYLRVAGRRLGIDAALLRATQFQDLFTVHPIGAREAVEAGKLLARYNVPVADALIAAVAKALHARIVSNDKHFELMGLETLWYK</sequence>
<dbReference type="eggNOG" id="arCOG02222">
    <property type="taxonomic scope" value="Archaea"/>
</dbReference>
<dbReference type="STRING" id="415426.Hbut_0331"/>
<dbReference type="HOGENOM" id="CLU_1943832_0_0_2"/>
<evidence type="ECO:0000256" key="4">
    <source>
        <dbReference type="ARBA" id="ARBA00022723"/>
    </source>
</evidence>
<evidence type="ECO:0000313" key="11">
    <source>
        <dbReference type="Proteomes" id="UP000002593"/>
    </source>
</evidence>
<keyword evidence="11" id="KW-1185">Reference proteome</keyword>
<comment type="function">
    <text evidence="8">Toxic component of a toxin-antitoxin (TA) system. An RNase.</text>
</comment>
<dbReference type="PANTHER" id="PTHR33653">
    <property type="entry name" value="RIBONUCLEASE VAPC2"/>
    <property type="match status" value="1"/>
</dbReference>
<dbReference type="PANTHER" id="PTHR33653:SF1">
    <property type="entry name" value="RIBONUCLEASE VAPC2"/>
    <property type="match status" value="1"/>
</dbReference>
<dbReference type="GO" id="GO:0016787">
    <property type="term" value="F:hydrolase activity"/>
    <property type="evidence" value="ECO:0007669"/>
    <property type="project" value="UniProtKB-KW"/>
</dbReference>
<dbReference type="InterPro" id="IPR050556">
    <property type="entry name" value="Type_II_TA_system_RNase"/>
</dbReference>
<evidence type="ECO:0000259" key="9">
    <source>
        <dbReference type="SMART" id="SM00670"/>
    </source>
</evidence>
<dbReference type="GeneID" id="4782122"/>
<evidence type="ECO:0000256" key="8">
    <source>
        <dbReference type="HAMAP-Rule" id="MF_00265"/>
    </source>
</evidence>
<keyword evidence="6 8" id="KW-0460">Magnesium</keyword>
<reference evidence="10 11" key="1">
    <citation type="journal article" date="2007" name="Archaea">
        <title>The genome of Hyperthermus butylicus: a sulfur-reducing, peptide fermenting, neutrophilic Crenarchaeote growing up to 108 degrees C.</title>
        <authorList>
            <person name="Brugger K."/>
            <person name="Chen L."/>
            <person name="Stark M."/>
            <person name="Zibat A."/>
            <person name="Redder P."/>
            <person name="Ruepp A."/>
            <person name="Awayez M."/>
            <person name="She Q."/>
            <person name="Garrett R.A."/>
            <person name="Klenk H.P."/>
        </authorList>
    </citation>
    <scope>NUCLEOTIDE SEQUENCE [LARGE SCALE GENOMIC DNA]</scope>
    <source>
        <strain evidence="11">DSM 5456 / JCM 9403 / PLM1-5</strain>
    </source>
</reference>
<keyword evidence="4 8" id="KW-0479">Metal-binding</keyword>
<comment type="similarity">
    <text evidence="7 8">Belongs to the PINc/VapC protein family.</text>
</comment>
<dbReference type="RefSeq" id="WP_011821521.1">
    <property type="nucleotide sequence ID" value="NC_008818.1"/>
</dbReference>
<dbReference type="Gene3D" id="3.40.50.1010">
    <property type="entry name" value="5'-nuclease"/>
    <property type="match status" value="1"/>
</dbReference>
<dbReference type="InterPro" id="IPR029060">
    <property type="entry name" value="PIN-like_dom_sf"/>
</dbReference>
<dbReference type="GO" id="GO:0004540">
    <property type="term" value="F:RNA nuclease activity"/>
    <property type="evidence" value="ECO:0007669"/>
    <property type="project" value="InterPro"/>
</dbReference>
<gene>
    <name evidence="8" type="primary">vapC</name>
    <name evidence="10" type="ordered locus">Hbut_0331</name>
</gene>
<organism evidence="10 11">
    <name type="scientific">Hyperthermus butylicus (strain DSM 5456 / JCM 9403 / PLM1-5)</name>
    <dbReference type="NCBI Taxonomy" id="415426"/>
    <lineage>
        <taxon>Archaea</taxon>
        <taxon>Thermoproteota</taxon>
        <taxon>Thermoprotei</taxon>
        <taxon>Desulfurococcales</taxon>
        <taxon>Pyrodictiaceae</taxon>
        <taxon>Hyperthermus</taxon>
    </lineage>
</organism>
<dbReference type="Proteomes" id="UP000002593">
    <property type="component" value="Chromosome"/>
</dbReference>
<evidence type="ECO:0000256" key="3">
    <source>
        <dbReference type="ARBA" id="ARBA00022722"/>
    </source>
</evidence>
<dbReference type="AlphaFoldDB" id="A2BJP2"/>
<evidence type="ECO:0000256" key="1">
    <source>
        <dbReference type="ARBA" id="ARBA00001946"/>
    </source>
</evidence>
<comment type="cofactor">
    <cofactor evidence="1 8">
        <name>Mg(2+)</name>
        <dbReference type="ChEBI" id="CHEBI:18420"/>
    </cofactor>
</comment>
<dbReference type="OrthoDB" id="384104at2157"/>
<name>A2BJP2_HYPBU</name>
<protein>
    <recommendedName>
        <fullName evidence="8">Ribonuclease VapC</fullName>
        <shortName evidence="8">RNase VapC</shortName>
        <ecNumber evidence="8">3.1.-.-</ecNumber>
    </recommendedName>
    <alternativeName>
        <fullName evidence="8">Putative toxin VapC</fullName>
    </alternativeName>
</protein>
<dbReference type="GO" id="GO:0000287">
    <property type="term" value="F:magnesium ion binding"/>
    <property type="evidence" value="ECO:0007669"/>
    <property type="project" value="UniProtKB-UniRule"/>
</dbReference>
<dbReference type="GO" id="GO:0090729">
    <property type="term" value="F:toxin activity"/>
    <property type="evidence" value="ECO:0007669"/>
    <property type="project" value="UniProtKB-KW"/>
</dbReference>
<keyword evidence="8" id="KW-0800">Toxin</keyword>